<sequence length="239" mass="26205">MPVACYSLVIMIKRALFLLLLSSTGLASAAQLTDMETRWLTAGSAVLGYAKQELKLPIDITVQPQARANDVPLALGFQDGRCKLVLSMRGNPKAEDILAGVPADQQPLMIEAMVAHEIGHCWRYAQGVWHVLPAGFEERVQPSPEQAEAQAQALRETRREEGFADLVALAWTQQRHPQHYGAVAAWMHQVRQPSPAAVAGSHSTLAWLQLAPTGAVFDRSQPLFEQAAGLWRQGLLQDD</sequence>
<proteinExistence type="predicted"/>
<evidence type="ECO:0000313" key="3">
    <source>
        <dbReference type="Proteomes" id="UP000440498"/>
    </source>
</evidence>
<feature type="signal peptide" evidence="1">
    <location>
        <begin position="1"/>
        <end position="29"/>
    </location>
</feature>
<keyword evidence="3" id="KW-1185">Reference proteome</keyword>
<keyword evidence="1" id="KW-0732">Signal</keyword>
<name>A0A6A7N5G0_9BURK</name>
<dbReference type="Proteomes" id="UP000440498">
    <property type="component" value="Unassembled WGS sequence"/>
</dbReference>
<evidence type="ECO:0000313" key="2">
    <source>
        <dbReference type="EMBL" id="MQA40141.1"/>
    </source>
</evidence>
<protein>
    <recommendedName>
        <fullName evidence="4">Peptidase</fullName>
    </recommendedName>
</protein>
<organism evidence="2 3">
    <name type="scientific">Rugamonas aquatica</name>
    <dbReference type="NCBI Taxonomy" id="2743357"/>
    <lineage>
        <taxon>Bacteria</taxon>
        <taxon>Pseudomonadati</taxon>
        <taxon>Pseudomonadota</taxon>
        <taxon>Betaproteobacteria</taxon>
        <taxon>Burkholderiales</taxon>
        <taxon>Oxalobacteraceae</taxon>
        <taxon>Telluria group</taxon>
        <taxon>Rugamonas</taxon>
    </lineage>
</organism>
<gene>
    <name evidence="2" type="ORF">GEV02_18480</name>
</gene>
<dbReference type="AlphaFoldDB" id="A0A6A7N5G0"/>
<accession>A0A6A7N5G0</accession>
<reference evidence="2 3" key="1">
    <citation type="submission" date="2019-10" db="EMBL/GenBank/DDBJ databases">
        <title>Two novel species isolated from a subtropical stream in China.</title>
        <authorList>
            <person name="Lu H."/>
        </authorList>
    </citation>
    <scope>NUCLEOTIDE SEQUENCE [LARGE SCALE GENOMIC DNA]</scope>
    <source>
        <strain evidence="2 3">FT29W</strain>
    </source>
</reference>
<evidence type="ECO:0008006" key="4">
    <source>
        <dbReference type="Google" id="ProtNLM"/>
    </source>
</evidence>
<comment type="caution">
    <text evidence="2">The sequence shown here is derived from an EMBL/GenBank/DDBJ whole genome shotgun (WGS) entry which is preliminary data.</text>
</comment>
<dbReference type="EMBL" id="WHUG01000007">
    <property type="protein sequence ID" value="MQA40141.1"/>
    <property type="molecule type" value="Genomic_DNA"/>
</dbReference>
<feature type="chain" id="PRO_5025420328" description="Peptidase" evidence="1">
    <location>
        <begin position="30"/>
        <end position="239"/>
    </location>
</feature>
<evidence type="ECO:0000256" key="1">
    <source>
        <dbReference type="SAM" id="SignalP"/>
    </source>
</evidence>